<dbReference type="InterPro" id="IPR001584">
    <property type="entry name" value="Integrase_cat-core"/>
</dbReference>
<evidence type="ECO:0000256" key="4">
    <source>
        <dbReference type="ARBA" id="ARBA00022759"/>
    </source>
</evidence>
<feature type="domain" description="Reverse transcriptase" evidence="9">
    <location>
        <begin position="739"/>
        <end position="918"/>
    </location>
</feature>
<dbReference type="InterPro" id="IPR036397">
    <property type="entry name" value="RNaseH_sf"/>
</dbReference>
<evidence type="ECO:0000256" key="6">
    <source>
        <dbReference type="SAM" id="Coils"/>
    </source>
</evidence>
<dbReference type="Pfam" id="PF17921">
    <property type="entry name" value="Integrase_H2C2"/>
    <property type="match status" value="1"/>
</dbReference>
<feature type="compositionally biased region" description="Low complexity" evidence="7">
    <location>
        <begin position="533"/>
        <end position="560"/>
    </location>
</feature>
<dbReference type="InterPro" id="IPR000477">
    <property type="entry name" value="RT_dom"/>
</dbReference>
<dbReference type="InterPro" id="IPR016197">
    <property type="entry name" value="Chromo-like_dom_sf"/>
</dbReference>
<evidence type="ECO:0000256" key="5">
    <source>
        <dbReference type="ARBA" id="ARBA00023268"/>
    </source>
</evidence>
<dbReference type="SUPFAM" id="SSF56672">
    <property type="entry name" value="DNA/RNA polymerases"/>
    <property type="match status" value="1"/>
</dbReference>
<feature type="compositionally biased region" description="Low complexity" evidence="7">
    <location>
        <begin position="173"/>
        <end position="204"/>
    </location>
</feature>
<dbReference type="InterPro" id="IPR050951">
    <property type="entry name" value="Retrovirus_Pol_polyprotein"/>
</dbReference>
<evidence type="ECO:0000256" key="7">
    <source>
        <dbReference type="SAM" id="MobiDB-lite"/>
    </source>
</evidence>
<dbReference type="PROSITE" id="PS50013">
    <property type="entry name" value="CHROMO_2"/>
    <property type="match status" value="1"/>
</dbReference>
<dbReference type="GO" id="GO:0003676">
    <property type="term" value="F:nucleic acid binding"/>
    <property type="evidence" value="ECO:0007669"/>
    <property type="project" value="InterPro"/>
</dbReference>
<dbReference type="GO" id="GO:0015074">
    <property type="term" value="P:DNA integration"/>
    <property type="evidence" value="ECO:0007669"/>
    <property type="project" value="InterPro"/>
</dbReference>
<dbReference type="InterPro" id="IPR043502">
    <property type="entry name" value="DNA/RNA_pol_sf"/>
</dbReference>
<evidence type="ECO:0000259" key="8">
    <source>
        <dbReference type="PROSITE" id="PS50013"/>
    </source>
</evidence>
<dbReference type="Gene3D" id="4.10.60.10">
    <property type="entry name" value="Zinc finger, CCHC-type"/>
    <property type="match status" value="1"/>
</dbReference>
<dbReference type="PROSITE" id="PS50878">
    <property type="entry name" value="RT_POL"/>
    <property type="match status" value="1"/>
</dbReference>
<dbReference type="Pfam" id="PF17919">
    <property type="entry name" value="RT_RNaseH_2"/>
    <property type="match status" value="1"/>
</dbReference>
<reference evidence="11" key="2">
    <citation type="submission" date="2005-04" db="EMBL/GenBank/DDBJ databases">
        <authorList>
            <person name="Buell C.R."/>
            <person name="Wing R.A."/>
            <person name="McCombie W.A."/>
            <person name="Ouyang S."/>
        </authorList>
    </citation>
    <scope>NUCLEOTIDE SEQUENCE</scope>
</reference>
<evidence type="ECO:0000259" key="10">
    <source>
        <dbReference type="PROSITE" id="PS50994"/>
    </source>
</evidence>
<dbReference type="InterPro" id="IPR021109">
    <property type="entry name" value="Peptidase_aspartic_dom_sf"/>
</dbReference>
<dbReference type="InterPro" id="IPR041577">
    <property type="entry name" value="RT_RNaseH_2"/>
</dbReference>
<keyword evidence="6" id="KW-0175">Coiled coil</keyword>
<feature type="domain" description="Chromo" evidence="8">
    <location>
        <begin position="1467"/>
        <end position="1510"/>
    </location>
</feature>
<dbReference type="PANTHER" id="PTHR37984">
    <property type="entry name" value="PROTEIN CBG26694"/>
    <property type="match status" value="1"/>
</dbReference>
<dbReference type="SUPFAM" id="SSF54160">
    <property type="entry name" value="Chromo domain-like"/>
    <property type="match status" value="1"/>
</dbReference>
<dbReference type="Pfam" id="PF03732">
    <property type="entry name" value="Retrotrans_gag"/>
    <property type="match status" value="1"/>
</dbReference>
<gene>
    <name evidence="11" type="ordered locus">LOC_Os12g29020</name>
</gene>
<dbReference type="InterPro" id="IPR000953">
    <property type="entry name" value="Chromo/chromo_shadow_dom"/>
</dbReference>
<evidence type="ECO:0000259" key="9">
    <source>
        <dbReference type="PROSITE" id="PS50878"/>
    </source>
</evidence>
<dbReference type="Pfam" id="PF08284">
    <property type="entry name" value="RVP_2"/>
    <property type="match status" value="1"/>
</dbReference>
<dbReference type="CDD" id="cd01647">
    <property type="entry name" value="RT_LTR"/>
    <property type="match status" value="1"/>
</dbReference>
<evidence type="ECO:0000313" key="11">
    <source>
        <dbReference type="EMBL" id="ABA98196.1"/>
    </source>
</evidence>
<dbReference type="CDD" id="cd09274">
    <property type="entry name" value="RNase_HI_RT_Ty3"/>
    <property type="match status" value="1"/>
</dbReference>
<keyword evidence="2" id="KW-0548">Nucleotidyltransferase</keyword>
<dbReference type="PANTHER" id="PTHR37984:SF5">
    <property type="entry name" value="PROTEIN NYNRIN-LIKE"/>
    <property type="match status" value="1"/>
</dbReference>
<dbReference type="InterPro" id="IPR043128">
    <property type="entry name" value="Rev_trsase/Diguanyl_cyclase"/>
</dbReference>
<dbReference type="FunFam" id="3.30.420.10:FF:000032">
    <property type="entry name" value="Retrovirus-related Pol polyprotein from transposon 297-like Protein"/>
    <property type="match status" value="1"/>
</dbReference>
<dbReference type="Pfam" id="PF00078">
    <property type="entry name" value="RVT_1"/>
    <property type="match status" value="1"/>
</dbReference>
<dbReference type="PROSITE" id="PS50994">
    <property type="entry name" value="INTEGRASE"/>
    <property type="match status" value="1"/>
</dbReference>
<dbReference type="FunFam" id="3.10.20.370:FF:000001">
    <property type="entry name" value="Retrovirus-related Pol polyprotein from transposon 17.6-like protein"/>
    <property type="match status" value="1"/>
</dbReference>
<feature type="region of interest" description="Disordered" evidence="7">
    <location>
        <begin position="173"/>
        <end position="229"/>
    </location>
</feature>
<feature type="compositionally biased region" description="Polar residues" evidence="7">
    <location>
        <begin position="519"/>
        <end position="532"/>
    </location>
</feature>
<feature type="coiled-coil region" evidence="6">
    <location>
        <begin position="1407"/>
        <end position="1434"/>
    </location>
</feature>
<feature type="compositionally biased region" description="Polar residues" evidence="7">
    <location>
        <begin position="451"/>
        <end position="463"/>
    </location>
</feature>
<dbReference type="CDD" id="cd00303">
    <property type="entry name" value="retropepsin_like"/>
    <property type="match status" value="1"/>
</dbReference>
<keyword evidence="1" id="KW-0808">Transferase</keyword>
<dbReference type="Gene3D" id="3.30.70.270">
    <property type="match status" value="2"/>
</dbReference>
<dbReference type="GO" id="GO:0016779">
    <property type="term" value="F:nucleotidyltransferase activity"/>
    <property type="evidence" value="ECO:0007669"/>
    <property type="project" value="UniProtKB-KW"/>
</dbReference>
<feature type="region of interest" description="Disordered" evidence="7">
    <location>
        <begin position="424"/>
        <end position="495"/>
    </location>
</feature>
<proteinExistence type="predicted"/>
<dbReference type="Gene3D" id="1.10.340.70">
    <property type="match status" value="1"/>
</dbReference>
<dbReference type="GO" id="GO:0004519">
    <property type="term" value="F:endonuclease activity"/>
    <property type="evidence" value="ECO:0007669"/>
    <property type="project" value="UniProtKB-KW"/>
</dbReference>
<feature type="region of interest" description="Disordered" evidence="7">
    <location>
        <begin position="241"/>
        <end position="288"/>
    </location>
</feature>
<dbReference type="InterPro" id="IPR005162">
    <property type="entry name" value="Retrotrans_gag_dom"/>
</dbReference>
<dbReference type="SUPFAM" id="SSF53098">
    <property type="entry name" value="Ribonuclease H-like"/>
    <property type="match status" value="1"/>
</dbReference>
<keyword evidence="3" id="KW-0540">Nuclease</keyword>
<dbReference type="InterPro" id="IPR041588">
    <property type="entry name" value="Integrase_H2C2"/>
</dbReference>
<dbReference type="FunFam" id="3.30.70.270:FF:000020">
    <property type="entry name" value="Transposon Tf2-6 polyprotein-like Protein"/>
    <property type="match status" value="1"/>
</dbReference>
<sequence>MAVNASFSSHGFGEGHHVAQLRDLARFLGFSCPEYTGYSVDRVPPRCELSVYLYPRGGIHGAGLCPHHFTVARPTLQIVYQDLSWTALRRLAHDYSHRLGGSAFRQFPRLPSGHADARYPCPYSESQPVLTRMVELSEAQATQHDLLLEAYRSLARRYTALEARCLCHASHLSSHSSRGSARTPSGARSPSSRAPYSPVYSPYRHPVSPSYTPGHTPVASSRRGPRFIRTARKRVVGSSTMFRFDYPTPPPPAARAAAGPRQVPPVPSRQPIDVSSTKEPTTGGSQCTPVEKTLYASHQLRGPAADWCENYCNAHPEPTNIAWDEFATAFRATHVPESTIDMKKEEFNRLKQGNNSVNEYLSQFNKLARYAPEEVDTDKKKIRKFLKGIAVGMRLQLLAPDFPTFQHMIKKALLLKDARKEATEEYKKRKSNHQGNSSRDAPRPRYGQPMQYHQSVTQANRQPSYAPRPQMNRPAPQPQQRAPSGNTAPNSVTSFKSLLGPSAIQCFRCNQMGHYARQYPQNPTNTNSGHANGSTARTPTPAAAQSPPSSQASGQGSRASNNFGRGRVNHIQAETAQNAPDVVMVHSPGRNIRATQICPEVNLRIEEVDFLAKPIVLDSQSLDIILGMDWLAKNKGQIDCAEKSITLQGPGGKQVRFTSNTPTASRSNLTCLQVTSLESVPIVCEYPDVFPEELTSMPPDREIEFAIELAPGTAPIAKRPYRMAANELAEVKRQIEELESKGYVRPSSSPWGAPVLLVKKKDGSERMVIDYRALNEVTIKNKYPLPRIDDLFDQLKGSRVFSKIDLRSGYHQLKIRSEDIPKTAFSTRYGLYEFTVMSFGLTNAPAFFMNLMNKIFMEYLDQFVVVFIDDILIYSKNEEEHAEHLRLIMEKLRDHQLFAKFSKCEFWLDRVAFLGHVISSSGVEVDPSKVEAVLAWNPPKNVSEIRSFLGLAGYYRRFIEGFSKLARPMTELLKKEKKFQWSTACEDSFQEIKKRLTTAPVLTLPDIRKDFEIFCDASRQGLGCVLMQEQKVVAYASRQLRPHEVNYPTHDLELAAVVHALKIWRHYLIGNRCEVYTDHKSLKELEKLRLTVVQSGVPASLTVQPTLESQIREAQKDEKGIKELIKRIQKKKGTDFSIDDQGTVWCGPRICVPAKKELRDLILKEAHESAYSIHPGSTKMYQDIKAYFWWAGMKRDVAEYVALCDICQRVKAEHQRPAGLLQPLPIPEWKWEEIGMDFITGLPRTPSGYDFIWVIVDRLTKSAHFVPVKTTFDGKKLAELYMTHVICRFGYPKKIVSDRGTQFTSRFWKQLHEALGTDLNFSTAYHPQTDGQTERVNQILEDMLRACALDFESTWDHCLPYAEFSYNNSYQASIQMSPNEAMFGRKCRTTLCWNEVGEALVFGPDMLKAAEEQVKLIRERLKTAQNRQKNYADNRRSCVPAEEQVPLGNIELEKNLTYKERPIKVLEEVERQTRRKTIKFYKVQWSNHSEDEATWEREDLLHAEFPELLP</sequence>
<dbReference type="InterPro" id="IPR012337">
    <property type="entry name" value="RNaseH-like_sf"/>
</dbReference>
<dbReference type="Gene3D" id="2.40.70.10">
    <property type="entry name" value="Acid Proteases"/>
    <property type="match status" value="1"/>
</dbReference>
<dbReference type="EMBL" id="DP000011">
    <property type="protein sequence ID" value="ABA98196.1"/>
    <property type="molecule type" value="Genomic_DNA"/>
</dbReference>
<feature type="region of interest" description="Disordered" evidence="7">
    <location>
        <begin position="518"/>
        <end position="564"/>
    </location>
</feature>
<dbReference type="Gene3D" id="3.30.420.10">
    <property type="entry name" value="Ribonuclease H-like superfamily/Ribonuclease H"/>
    <property type="match status" value="1"/>
</dbReference>
<evidence type="ECO:0000256" key="1">
    <source>
        <dbReference type="ARBA" id="ARBA00022679"/>
    </source>
</evidence>
<organism evidence="11">
    <name type="scientific">Oryza sativa subsp. japonica</name>
    <name type="common">Rice</name>
    <dbReference type="NCBI Taxonomy" id="39947"/>
    <lineage>
        <taxon>Eukaryota</taxon>
        <taxon>Viridiplantae</taxon>
        <taxon>Streptophyta</taxon>
        <taxon>Embryophyta</taxon>
        <taxon>Tracheophyta</taxon>
        <taxon>Spermatophyta</taxon>
        <taxon>Magnoliopsida</taxon>
        <taxon>Liliopsida</taxon>
        <taxon>Poales</taxon>
        <taxon>Poaceae</taxon>
        <taxon>BOP clade</taxon>
        <taxon>Oryzoideae</taxon>
        <taxon>Oryzeae</taxon>
        <taxon>Oryzinae</taxon>
        <taxon>Oryza</taxon>
        <taxon>Oryza sativa</taxon>
    </lineage>
</organism>
<name>Q2QR27_ORYSJ</name>
<evidence type="ECO:0000256" key="2">
    <source>
        <dbReference type="ARBA" id="ARBA00022695"/>
    </source>
</evidence>
<reference evidence="11" key="3">
    <citation type="submission" date="2006-01" db="EMBL/GenBank/DDBJ databases">
        <authorList>
            <person name="Buell R."/>
        </authorList>
    </citation>
    <scope>NUCLEOTIDE SEQUENCE</scope>
</reference>
<accession>Q2QR27</accession>
<keyword evidence="4" id="KW-0378">Hydrolase</keyword>
<feature type="compositionally biased region" description="Polar residues" evidence="7">
    <location>
        <begin position="273"/>
        <end position="288"/>
    </location>
</feature>
<keyword evidence="5" id="KW-0511">Multifunctional enzyme</keyword>
<protein>
    <submittedName>
        <fullName evidence="11">Retrotransposon protein, putative, Ty3-gypsy subclass</fullName>
    </submittedName>
</protein>
<feature type="domain" description="Integrase catalytic" evidence="10">
    <location>
        <begin position="1221"/>
        <end position="1386"/>
    </location>
</feature>
<keyword evidence="4" id="KW-0255">Endonuclease</keyword>
<reference evidence="11" key="1">
    <citation type="journal article" date="2005" name="BMC Biol.">
        <title>The sequence of rice chromosomes 11 and 12, rich in disease resistance genes and recent gene duplications.</title>
        <authorList>
            <consortium name="The rice chromosomes 11 and 12 sequencing consortia"/>
        </authorList>
    </citation>
    <scope>NUCLEOTIDE SEQUENCE [LARGE SCALE GENOMIC DNA]</scope>
</reference>
<dbReference type="Gene3D" id="3.10.10.10">
    <property type="entry name" value="HIV Type 1 Reverse Transcriptase, subunit A, domain 1"/>
    <property type="match status" value="1"/>
</dbReference>
<evidence type="ECO:0000256" key="3">
    <source>
        <dbReference type="ARBA" id="ARBA00022722"/>
    </source>
</evidence>
<feature type="compositionally biased region" description="Polar residues" evidence="7">
    <location>
        <begin position="484"/>
        <end position="495"/>
    </location>
</feature>
<feature type="compositionally biased region" description="Low complexity" evidence="7">
    <location>
        <begin position="467"/>
        <end position="483"/>
    </location>
</feature>